<feature type="domain" description="FtsK" evidence="18">
    <location>
        <begin position="351"/>
        <end position="570"/>
    </location>
</feature>
<feature type="binding site" evidence="16">
    <location>
        <begin position="368"/>
        <end position="375"/>
    </location>
    <ligand>
        <name>ATP</name>
        <dbReference type="ChEBI" id="CHEBI:30616"/>
    </ligand>
</feature>
<dbReference type="OrthoDB" id="9807790at2"/>
<dbReference type="InterPro" id="IPR002543">
    <property type="entry name" value="FtsK_dom"/>
</dbReference>
<dbReference type="PANTHER" id="PTHR22683:SF41">
    <property type="entry name" value="DNA TRANSLOCASE FTSK"/>
    <property type="match status" value="1"/>
</dbReference>
<keyword evidence="13" id="KW-0131">Cell cycle</keyword>
<dbReference type="InterPro" id="IPR036390">
    <property type="entry name" value="WH_DNA-bd_sf"/>
</dbReference>
<dbReference type="SMART" id="SM00382">
    <property type="entry name" value="AAA"/>
    <property type="match status" value="1"/>
</dbReference>
<evidence type="ECO:0000256" key="4">
    <source>
        <dbReference type="ARBA" id="ARBA00022475"/>
    </source>
</evidence>
<dbReference type="InterPro" id="IPR003593">
    <property type="entry name" value="AAA+_ATPase"/>
</dbReference>
<keyword evidence="10 17" id="KW-1133">Transmembrane helix</keyword>
<dbReference type="InterPro" id="IPR036388">
    <property type="entry name" value="WH-like_DNA-bd_sf"/>
</dbReference>
<evidence type="ECO:0000256" key="6">
    <source>
        <dbReference type="ARBA" id="ARBA00022692"/>
    </source>
</evidence>
<name>A0A0F3NPE8_9RICK</name>
<evidence type="ECO:0000259" key="18">
    <source>
        <dbReference type="PROSITE" id="PS50901"/>
    </source>
</evidence>
<keyword evidence="5" id="KW-0132">Cell division</keyword>
<evidence type="ECO:0000256" key="16">
    <source>
        <dbReference type="PROSITE-ProRule" id="PRU00289"/>
    </source>
</evidence>
<dbReference type="Gene3D" id="3.40.50.300">
    <property type="entry name" value="P-loop containing nucleotide triphosphate hydrolases"/>
    <property type="match status" value="1"/>
</dbReference>
<dbReference type="Pfam" id="PF17854">
    <property type="entry name" value="FtsK_alpha"/>
    <property type="match status" value="1"/>
</dbReference>
<comment type="similarity">
    <text evidence="2">Belongs to the FtsK/SpoIIIE/SftA family.</text>
</comment>
<evidence type="ECO:0000256" key="2">
    <source>
        <dbReference type="ARBA" id="ARBA00006474"/>
    </source>
</evidence>
<comment type="function">
    <text evidence="14">Essential cell division protein that coordinates cell division and chromosome segregation. The N-terminus is involved in assembly of the cell-division machinery. The C-terminus functions as a DNA motor that moves dsDNA in an ATP-dependent manner towards the dif recombination site, which is located within the replication terminus region. Translocation stops specifically at Xer-dif sites, where FtsK interacts with the Xer recombinase, allowing activation of chromosome unlinking by recombination. FtsK orienting polar sequences (KOPS) guide the direction of DNA translocation. FtsK can remove proteins from DNA as it translocates, but translocation stops specifically at XerCD-dif site, thereby preventing removal of XerC and XerD from dif.</text>
</comment>
<feature type="transmembrane region" description="Helical" evidence="17">
    <location>
        <begin position="54"/>
        <end position="80"/>
    </location>
</feature>
<evidence type="ECO:0000313" key="19">
    <source>
        <dbReference type="EMBL" id="KJV69616.1"/>
    </source>
</evidence>
<gene>
    <name evidence="19" type="ORF">NLO413_1016</name>
</gene>
<keyword evidence="6 17" id="KW-0812">Transmembrane</keyword>
<evidence type="ECO:0000256" key="14">
    <source>
        <dbReference type="ARBA" id="ARBA00024784"/>
    </source>
</evidence>
<evidence type="ECO:0000256" key="10">
    <source>
        <dbReference type="ARBA" id="ARBA00022989"/>
    </source>
</evidence>
<dbReference type="SUPFAM" id="SSF52540">
    <property type="entry name" value="P-loop containing nucleoside triphosphate hydrolases"/>
    <property type="match status" value="1"/>
</dbReference>
<evidence type="ECO:0000256" key="7">
    <source>
        <dbReference type="ARBA" id="ARBA00022741"/>
    </source>
</evidence>
<organism evidence="19 20">
    <name type="scientific">Candidatus Neoehrlichia procyonis str. RAC413</name>
    <dbReference type="NCBI Taxonomy" id="1359163"/>
    <lineage>
        <taxon>Bacteria</taxon>
        <taxon>Pseudomonadati</taxon>
        <taxon>Pseudomonadota</taxon>
        <taxon>Alphaproteobacteria</taxon>
        <taxon>Rickettsiales</taxon>
        <taxon>Anaplasmataceae</taxon>
        <taxon>Candidatus Neoehrlichia</taxon>
    </lineage>
</organism>
<dbReference type="Proteomes" id="UP000033562">
    <property type="component" value="Unassembled WGS sequence"/>
</dbReference>
<evidence type="ECO:0000256" key="15">
    <source>
        <dbReference type="ARBA" id="ARBA00025923"/>
    </source>
</evidence>
<feature type="transmembrane region" description="Helical" evidence="17">
    <location>
        <begin position="92"/>
        <end position="111"/>
    </location>
</feature>
<dbReference type="InterPro" id="IPR041027">
    <property type="entry name" value="FtsK_alpha"/>
</dbReference>
<evidence type="ECO:0000256" key="5">
    <source>
        <dbReference type="ARBA" id="ARBA00022618"/>
    </source>
</evidence>
<keyword evidence="20" id="KW-1185">Reference proteome</keyword>
<comment type="subcellular location">
    <subcellularLocation>
        <location evidence="1">Cell membrane</location>
        <topology evidence="1">Multi-pass membrane protein</topology>
    </subcellularLocation>
</comment>
<reference evidence="19 20" key="1">
    <citation type="submission" date="2015-02" db="EMBL/GenBank/DDBJ databases">
        <title>Genome Sequencing of Rickettsiales.</title>
        <authorList>
            <person name="Daugherty S.C."/>
            <person name="Su Q."/>
            <person name="Abolude K."/>
            <person name="Beier-Sexton M."/>
            <person name="Carlyon J.A."/>
            <person name="Carter R."/>
            <person name="Day N.P."/>
            <person name="Dumler S.J."/>
            <person name="Dyachenko V."/>
            <person name="Godinez A."/>
            <person name="Kurtti T.J."/>
            <person name="Lichay M."/>
            <person name="Mullins K.E."/>
            <person name="Ott S."/>
            <person name="Pappas-Brown V."/>
            <person name="Paris D.H."/>
            <person name="Patel P."/>
            <person name="Richards A.L."/>
            <person name="Sadzewicz L."/>
            <person name="Sears K."/>
            <person name="Seidman D."/>
            <person name="Sengamalay N."/>
            <person name="Stenos J."/>
            <person name="Tallon L.J."/>
            <person name="Vincent G."/>
            <person name="Fraser C.M."/>
            <person name="Munderloh U."/>
            <person name="Dunning-Hotopp J.C."/>
        </authorList>
    </citation>
    <scope>NUCLEOTIDE SEQUENCE [LARGE SCALE GENOMIC DNA]</scope>
    <source>
        <strain evidence="19 20">RAC413</strain>
    </source>
</reference>
<dbReference type="Gene3D" id="3.30.980.40">
    <property type="match status" value="1"/>
</dbReference>
<dbReference type="InterPro" id="IPR050206">
    <property type="entry name" value="FtsK/SpoIIIE/SftA"/>
</dbReference>
<protein>
    <recommendedName>
        <fullName evidence="3">DNA translocase FtsK</fullName>
    </recommendedName>
</protein>
<accession>A0A0F3NPE8</accession>
<proteinExistence type="inferred from homology"/>
<dbReference type="GO" id="GO:0005524">
    <property type="term" value="F:ATP binding"/>
    <property type="evidence" value="ECO:0007669"/>
    <property type="project" value="UniProtKB-UniRule"/>
</dbReference>
<dbReference type="EMBL" id="LANX01000001">
    <property type="protein sequence ID" value="KJV69616.1"/>
    <property type="molecule type" value="Genomic_DNA"/>
</dbReference>
<feature type="transmembrane region" description="Helical" evidence="17">
    <location>
        <begin position="12"/>
        <end position="34"/>
    </location>
</feature>
<dbReference type="GO" id="GO:0003677">
    <property type="term" value="F:DNA binding"/>
    <property type="evidence" value="ECO:0007669"/>
    <property type="project" value="UniProtKB-KW"/>
</dbReference>
<dbReference type="PATRIC" id="fig|1359163.3.peg.982"/>
<evidence type="ECO:0000256" key="3">
    <source>
        <dbReference type="ARBA" id="ARBA00020887"/>
    </source>
</evidence>
<dbReference type="Pfam" id="PF13491">
    <property type="entry name" value="FtsK_4TM"/>
    <property type="match status" value="1"/>
</dbReference>
<dbReference type="GO" id="GO:0051301">
    <property type="term" value="P:cell division"/>
    <property type="evidence" value="ECO:0007669"/>
    <property type="project" value="UniProtKB-KW"/>
</dbReference>
<dbReference type="CDD" id="cd01127">
    <property type="entry name" value="TrwB_TraG_TraD_VirD4"/>
    <property type="match status" value="1"/>
</dbReference>
<dbReference type="FunFam" id="3.40.50.300:FF:000209">
    <property type="entry name" value="Cell division protein FtsK"/>
    <property type="match status" value="1"/>
</dbReference>
<keyword evidence="8" id="KW-0159">Chromosome partition</keyword>
<dbReference type="Gene3D" id="1.10.10.10">
    <property type="entry name" value="Winged helix-like DNA-binding domain superfamily/Winged helix DNA-binding domain"/>
    <property type="match status" value="1"/>
</dbReference>
<dbReference type="RefSeq" id="WP_045809285.1">
    <property type="nucleotide sequence ID" value="NZ_LANX01000001.1"/>
</dbReference>
<dbReference type="PROSITE" id="PS50901">
    <property type="entry name" value="FTSK"/>
    <property type="match status" value="1"/>
</dbReference>
<dbReference type="GO" id="GO:0007059">
    <property type="term" value="P:chromosome segregation"/>
    <property type="evidence" value="ECO:0007669"/>
    <property type="project" value="UniProtKB-KW"/>
</dbReference>
<dbReference type="InterPro" id="IPR018541">
    <property type="entry name" value="Ftsk_gamma"/>
</dbReference>
<comment type="caution">
    <text evidence="19">The sequence shown here is derived from an EMBL/GenBank/DDBJ whole genome shotgun (WGS) entry which is preliminary data.</text>
</comment>
<dbReference type="Pfam" id="PF01580">
    <property type="entry name" value="FtsK_SpoIIIE"/>
    <property type="match status" value="1"/>
</dbReference>
<dbReference type="GO" id="GO:0005886">
    <property type="term" value="C:plasma membrane"/>
    <property type="evidence" value="ECO:0007669"/>
    <property type="project" value="UniProtKB-SubCell"/>
</dbReference>
<evidence type="ECO:0000256" key="9">
    <source>
        <dbReference type="ARBA" id="ARBA00022840"/>
    </source>
</evidence>
<evidence type="ECO:0000256" key="17">
    <source>
        <dbReference type="SAM" id="Phobius"/>
    </source>
</evidence>
<dbReference type="Pfam" id="PF09397">
    <property type="entry name" value="FtsK_gamma"/>
    <property type="match status" value="1"/>
</dbReference>
<evidence type="ECO:0000256" key="11">
    <source>
        <dbReference type="ARBA" id="ARBA00023125"/>
    </source>
</evidence>
<keyword evidence="4" id="KW-1003">Cell membrane</keyword>
<sequence>MVKDIAYKCYFYIKLLSIFCMAGFICVIILTYNANDTSFNTASSELVTNMGGKVGSYCADMLIQYLGAASFCIWVFVLLYGIKELLYLNEVIFFYFIYFLLTLIGTSGILGKLSLSVTSKYYYGGVVGIKLSVYPFLLLLIIVLVGLCGMIGWKNVVYFLRKWLLILLTKRNKTENFVKEDVPYTKQRKKTTNILKKIGKVKEEPLFEYRNNCSGFVLPSVDFLSKSNLAKDINNKNDASDVAQLLDEVLKDFGIYGKIINVRYGPVVTLYEFEPSAGTKSSRVIGLSDDIARSMSALSTRISVIPGKNVMGIELPNQHREIVMLRDLIDSKEYRDAKLKLPIILGKSIDGEPVIADLTKMPHLLIAGTTGAGKSVAINTMILSLLYSLTPEQCKMILIDPKVLELSIYDSIPHLLTPVVTESKKAIAALKWVVSEMENRYRLMSAIGVRNIIGYNDKVNEAINNGVMLERTVQTGFDKSTGEPIFEKILIEAKLFPYVVVIVDEMADLMLVSGKEIESSIQRLSQMARAAGIHIIMATQRPSVDVITGVIKANFPTRISFAVTSKIDSRTILGDQGAEQLLGMGDMLYMVSGGKIVRVHGAFVSDNEVQDIVNHLKKQGNPSYMEDITEISSDDENDDENEQCGDHDDRLYSQAVSIVLRDQKTSVSYIQRQLRIGYNRAANLIERMEREGILGPAANFGKREILTK</sequence>
<evidence type="ECO:0000256" key="13">
    <source>
        <dbReference type="ARBA" id="ARBA00023306"/>
    </source>
</evidence>
<comment type="subunit">
    <text evidence="15">Homohexamer. Forms a ring that surrounds DNA.</text>
</comment>
<feature type="transmembrane region" description="Helical" evidence="17">
    <location>
        <begin position="131"/>
        <end position="153"/>
    </location>
</feature>
<dbReference type="SMART" id="SM00843">
    <property type="entry name" value="Ftsk_gamma"/>
    <property type="match status" value="1"/>
</dbReference>
<dbReference type="InterPro" id="IPR027417">
    <property type="entry name" value="P-loop_NTPase"/>
</dbReference>
<evidence type="ECO:0000256" key="1">
    <source>
        <dbReference type="ARBA" id="ARBA00004651"/>
    </source>
</evidence>
<keyword evidence="7 16" id="KW-0547">Nucleotide-binding</keyword>
<keyword evidence="9 16" id="KW-0067">ATP-binding</keyword>
<evidence type="ECO:0000256" key="8">
    <source>
        <dbReference type="ARBA" id="ARBA00022829"/>
    </source>
</evidence>
<keyword evidence="12 17" id="KW-0472">Membrane</keyword>
<evidence type="ECO:0000313" key="20">
    <source>
        <dbReference type="Proteomes" id="UP000033562"/>
    </source>
</evidence>
<dbReference type="SUPFAM" id="SSF46785">
    <property type="entry name" value="Winged helix' DNA-binding domain"/>
    <property type="match status" value="1"/>
</dbReference>
<dbReference type="AlphaFoldDB" id="A0A0F3NPE8"/>
<evidence type="ECO:0000256" key="12">
    <source>
        <dbReference type="ARBA" id="ARBA00023136"/>
    </source>
</evidence>
<dbReference type="STRING" id="1359163.NLO413_1016"/>
<dbReference type="PANTHER" id="PTHR22683">
    <property type="entry name" value="SPORULATION PROTEIN RELATED"/>
    <property type="match status" value="1"/>
</dbReference>
<dbReference type="InterPro" id="IPR025199">
    <property type="entry name" value="FtsK_4TM"/>
</dbReference>
<keyword evidence="11" id="KW-0238">DNA-binding</keyword>